<dbReference type="FunFam" id="1.10.1000.11:FF:000003">
    <property type="entry name" value="Brefeldin A-inhibited guanine nucleotide-exchange protein 1"/>
    <property type="match status" value="1"/>
</dbReference>
<evidence type="ECO:0000256" key="3">
    <source>
        <dbReference type="ARBA" id="ARBA00022927"/>
    </source>
</evidence>
<dbReference type="Pfam" id="PF12783">
    <property type="entry name" value="Sec7-like_HUS"/>
    <property type="match status" value="1"/>
</dbReference>
<dbReference type="SUPFAM" id="SSF48425">
    <property type="entry name" value="Sec7 domain"/>
    <property type="match status" value="1"/>
</dbReference>
<feature type="compositionally biased region" description="Basic and acidic residues" evidence="6">
    <location>
        <begin position="242"/>
        <end position="258"/>
    </location>
</feature>
<dbReference type="GO" id="GO:0015031">
    <property type="term" value="P:protein transport"/>
    <property type="evidence" value="ECO:0007669"/>
    <property type="project" value="UniProtKB-KW"/>
</dbReference>
<dbReference type="InterPro" id="IPR035999">
    <property type="entry name" value="Sec7_dom_sf"/>
</dbReference>
<gene>
    <name evidence="8" type="ORF">G7Y89_g348</name>
</gene>
<feature type="region of interest" description="Disordered" evidence="6">
    <location>
        <begin position="595"/>
        <end position="646"/>
    </location>
</feature>
<dbReference type="InterPro" id="IPR023394">
    <property type="entry name" value="Sec7_C_sf"/>
</dbReference>
<accession>A0A8H4RYB9</accession>
<feature type="compositionally biased region" description="Low complexity" evidence="6">
    <location>
        <begin position="1055"/>
        <end position="1064"/>
    </location>
</feature>
<dbReference type="Gene3D" id="1.10.1000.11">
    <property type="entry name" value="Arf Nucleotide-binding Site Opener,domain 2"/>
    <property type="match status" value="1"/>
</dbReference>
<dbReference type="EMBL" id="JAAMPI010000012">
    <property type="protein sequence ID" value="KAF4637726.1"/>
    <property type="molecule type" value="Genomic_DNA"/>
</dbReference>
<keyword evidence="9" id="KW-1185">Reference proteome</keyword>
<dbReference type="SUPFAM" id="SSF48371">
    <property type="entry name" value="ARM repeat"/>
    <property type="match status" value="1"/>
</dbReference>
<feature type="compositionally biased region" description="Polar residues" evidence="6">
    <location>
        <begin position="1334"/>
        <end position="1347"/>
    </location>
</feature>
<dbReference type="PANTHER" id="PTHR10663">
    <property type="entry name" value="GUANYL-NUCLEOTIDE EXCHANGE FACTOR"/>
    <property type="match status" value="1"/>
</dbReference>
<dbReference type="PANTHER" id="PTHR10663:SF375">
    <property type="entry name" value="LD29171P"/>
    <property type="match status" value="1"/>
</dbReference>
<feature type="region of interest" description="Disordered" evidence="6">
    <location>
        <begin position="1540"/>
        <end position="1597"/>
    </location>
</feature>
<dbReference type="GO" id="GO:0005085">
    <property type="term" value="F:guanyl-nucleotide exchange factor activity"/>
    <property type="evidence" value="ECO:0007669"/>
    <property type="project" value="InterPro"/>
</dbReference>
<dbReference type="InterPro" id="IPR032629">
    <property type="entry name" value="DCB_dom"/>
</dbReference>
<dbReference type="PROSITE" id="PS50190">
    <property type="entry name" value="SEC7"/>
    <property type="match status" value="1"/>
</dbReference>
<dbReference type="InterPro" id="IPR015403">
    <property type="entry name" value="Mon2/Sec7/BIG1-like_HDS"/>
</dbReference>
<organism evidence="8 9">
    <name type="scientific">Cudoniella acicularis</name>
    <dbReference type="NCBI Taxonomy" id="354080"/>
    <lineage>
        <taxon>Eukaryota</taxon>
        <taxon>Fungi</taxon>
        <taxon>Dikarya</taxon>
        <taxon>Ascomycota</taxon>
        <taxon>Pezizomycotina</taxon>
        <taxon>Leotiomycetes</taxon>
        <taxon>Helotiales</taxon>
        <taxon>Tricladiaceae</taxon>
        <taxon>Cudoniella</taxon>
    </lineage>
</organism>
<proteinExistence type="predicted"/>
<feature type="region of interest" description="Disordered" evidence="6">
    <location>
        <begin position="1038"/>
        <end position="1080"/>
    </location>
</feature>
<evidence type="ECO:0000313" key="9">
    <source>
        <dbReference type="Proteomes" id="UP000566819"/>
    </source>
</evidence>
<evidence type="ECO:0000256" key="6">
    <source>
        <dbReference type="SAM" id="MobiDB-lite"/>
    </source>
</evidence>
<dbReference type="InterPro" id="IPR032691">
    <property type="entry name" value="Mon2/Sec7/BIG1-like_HUS"/>
</dbReference>
<dbReference type="Pfam" id="PF16213">
    <property type="entry name" value="DCB"/>
    <property type="match status" value="1"/>
</dbReference>
<dbReference type="CDD" id="cd00171">
    <property type="entry name" value="Sec7"/>
    <property type="match status" value="1"/>
</dbReference>
<evidence type="ECO:0000256" key="5">
    <source>
        <dbReference type="ARBA" id="ARBA00060451"/>
    </source>
</evidence>
<feature type="compositionally biased region" description="Polar residues" evidence="6">
    <location>
        <begin position="612"/>
        <end position="621"/>
    </location>
</feature>
<feature type="compositionally biased region" description="Acidic residues" evidence="6">
    <location>
        <begin position="291"/>
        <end position="301"/>
    </location>
</feature>
<feature type="region of interest" description="Disordered" evidence="6">
    <location>
        <begin position="1333"/>
        <end position="1358"/>
    </location>
</feature>
<dbReference type="InterPro" id="IPR000904">
    <property type="entry name" value="Sec7_dom"/>
</dbReference>
<dbReference type="InterPro" id="IPR046455">
    <property type="entry name" value="Sec7/BIG1-like_C"/>
</dbReference>
<keyword evidence="4" id="KW-0472">Membrane</keyword>
<reference evidence="8 9" key="1">
    <citation type="submission" date="2020-03" db="EMBL/GenBank/DDBJ databases">
        <title>Draft Genome Sequence of Cudoniella acicularis.</title>
        <authorList>
            <person name="Buettner E."/>
            <person name="Kellner H."/>
        </authorList>
    </citation>
    <scope>NUCLEOTIDE SEQUENCE [LARGE SCALE GENOMIC DNA]</scope>
    <source>
        <strain evidence="8 9">DSM 108380</strain>
    </source>
</reference>
<dbReference type="GO" id="GO:0030663">
    <property type="term" value="C:COPI-coated vesicle membrane"/>
    <property type="evidence" value="ECO:0007669"/>
    <property type="project" value="UniProtKB-SubCell"/>
</dbReference>
<feature type="compositionally biased region" description="Low complexity" evidence="6">
    <location>
        <begin position="211"/>
        <end position="223"/>
    </location>
</feature>
<evidence type="ECO:0000256" key="1">
    <source>
        <dbReference type="ARBA" id="ARBA00022448"/>
    </source>
</evidence>
<comment type="subcellular location">
    <subcellularLocation>
        <location evidence="5">Cytoplasmic vesicle</location>
        <location evidence="5">COPI-coated vesicle membrane</location>
    </subcellularLocation>
</comment>
<feature type="domain" description="SEC7" evidence="7">
    <location>
        <begin position="641"/>
        <end position="829"/>
    </location>
</feature>
<keyword evidence="1" id="KW-0813">Transport</keyword>
<dbReference type="Gene3D" id="1.10.220.20">
    <property type="match status" value="1"/>
</dbReference>
<protein>
    <recommendedName>
        <fullName evidence="7">SEC7 domain-containing protein</fullName>
    </recommendedName>
</protein>
<dbReference type="Pfam" id="PF20252">
    <property type="entry name" value="BIG2_C"/>
    <property type="match status" value="1"/>
</dbReference>
<feature type="region of interest" description="Disordered" evidence="6">
    <location>
        <begin position="1811"/>
        <end position="1833"/>
    </location>
</feature>
<evidence type="ECO:0000256" key="4">
    <source>
        <dbReference type="ARBA" id="ARBA00023136"/>
    </source>
</evidence>
<sequence length="1833" mass="206120">MSSIVFVVSALEAIAASKDAHKKQQLGESVQKALKDIKEQEPQLPDPEIIFAPLKLATKSGSIPLTTTALDCIGKLISYSYFSVPSSPNADKEASREPLIERAIDTICDCFQGETTPVEIQLQIVKSLLAAVLNDKIVVHGAGLLKAVRQVYNVFLLSKNSANQQVAQGTLTQMVGTVFERVKTRIHMKEARLNLSKLGKGTGNASSYTVDASESANDASISNEAEESAADSTLSEQTSSEEGPKLTLKDLEHRKSFDDSQMGEGPTMVTQVKPAQSSPRSATGHTPLEENSADDGLESDDAEDEVYIRDAYLVFRSFCNLSTKILPPEQLYDMKGQAMRSKLISLHLIHTTLNNNILVFTSPLCTITNSKSNEPTGFLQAIKFYLCLSITRNGATSVDRVFEVCCEIFWLMLKFMRAPFKVSLHARAKYYILTTSQKEIEVFLNEIYLALLERRTATVGQKLYFMGILQRLCSDPRALVETYLNYDCDRNVDNIFQTLIEDLSKASSAAVMVSPLHQQQYEEKVAKGLMSGSDWQSRGVIPPSLSTWHMSTHHESNESEIPKEYIIKRQALDCLVETLRSLVNWSQQGIAEATGLDPNTRASEDFRESIDPSGNDSSSRIANGDTPIPPSTPVIDDDPEQLEREKQKKTALNNAIKQFNFKPKRGIKLLIAEKFIPSDSPEDIAHFLLREEKLDKEQIGEFLGDGDEANIAIMHAFVDSMDFTKRRFVGALRQFLQSFRLPGEAQKIDRFMLKFANRYVTGNPNAFANADTAYILAYSVILLNTDLHSRNVVKRMTKEDFIKNNRGINDNANLPDEYLNGIYDEIAQDEIVLKSEREAAAAMGVPQQSGGIAAGLGQALATVGRDLQREAYTKHAEEISLRSELLFKSLYRKERKNAAKSGSSKFIPATSFKHVGPMFDVTWMSFFSGLSGQMQNAHNIEIIKLCMEGMKLAVRISCLFDLDTAREAFVSALKNATNLNNPTEMMAKNVEALKILLEIAQTEGNLLRESWRDILMCVSQLDRLQLISEGVDEGSIPDVSKARIVPPSRQDTGSSRKSSQSQRAPRPRQRSTTTGTSYSMEIAMESRSDEVIKAVDRIFTNTAHLSGDAIVHFVRALTEVSWEEIKISGSNESPRTYSLQKLVEISYYNMTRVRFEWTNIWVVLGEHFNRVGCHNNTAVVFFALDSLRQLSMRFMEIEELPGFKFQKDFLKPFEHVMSNSNVVSVKDMTLRCLIQMIQARGENIRSGWRTMFGVFTVAAREPYESIVNLAFENVNQVYKTRFGVVISQGAFADLIVCLTEFSKNMRFQKKGLQAMETLKSIIPKMLKTPECPLSQRSNANSDGSAKTTDPAIKQPSRTTQEEAFWFPVLFAFHDVLMTGEDLEVRSNALNYLFDSIIKYGGDFPTDFWDILWRQLLYPIFMVLKSKSEMSNVLNHEELSVWLSTTMIQALRNMITLFTHYFESLEYMLDRFLDLLALCICQENDTIARIGSNCLQQLILQNVTKFTPEHWSKIVGAFVELFERTTAYQLFSAATASGTTNGLENGVTPTDEPGSDEKSLKINGTNGTATSETDSINDDEAKTPTSSPNDLEDYKPQSGLQQQPVVVTAARRRFFNKIITRCVLQLLMIETVNELFSNEAVYAQIPSPELLRLMALLKKSFLFAKKFNENKELRMRLWREGFMKQPPNLLKQESGSAATYVSILLRMYHDEGEERKRNRDDTEAALVPLCADIIRGFTQLEEEAQQRNIIAWRPVVVDVMEGYTNFPLEGFTKYIEVFYPLGVDLLNRDMGVEVRMALQSMLRRVGEVKLGLPERPPISPTSTQHGSRRSSRKD</sequence>
<dbReference type="Pfam" id="PF09324">
    <property type="entry name" value="Sec7-like_HDS"/>
    <property type="match status" value="1"/>
</dbReference>
<comment type="caution">
    <text evidence="8">The sequence shown here is derived from an EMBL/GenBank/DDBJ whole genome shotgun (WGS) entry which is preliminary data.</text>
</comment>
<feature type="compositionally biased region" description="Polar residues" evidence="6">
    <location>
        <begin position="1561"/>
        <end position="1573"/>
    </location>
</feature>
<dbReference type="FunFam" id="1.10.220.20:FF:000002">
    <property type="entry name" value="Brefeldin A-inhibited guanine nucleotide-exchange protein 1"/>
    <property type="match status" value="1"/>
</dbReference>
<evidence type="ECO:0000313" key="8">
    <source>
        <dbReference type="EMBL" id="KAF4637726.1"/>
    </source>
</evidence>
<dbReference type="Pfam" id="PF01369">
    <property type="entry name" value="Sec7"/>
    <property type="match status" value="1"/>
</dbReference>
<dbReference type="OrthoDB" id="18431at2759"/>
<dbReference type="InterPro" id="IPR016024">
    <property type="entry name" value="ARM-type_fold"/>
</dbReference>
<evidence type="ECO:0000256" key="2">
    <source>
        <dbReference type="ARBA" id="ARBA00022490"/>
    </source>
</evidence>
<evidence type="ECO:0000259" key="7">
    <source>
        <dbReference type="PROSITE" id="PS50190"/>
    </source>
</evidence>
<name>A0A8H4RYB9_9HELO</name>
<dbReference type="GO" id="GO:0032012">
    <property type="term" value="P:regulation of ARF protein signal transduction"/>
    <property type="evidence" value="ECO:0007669"/>
    <property type="project" value="InterPro"/>
</dbReference>
<keyword evidence="2" id="KW-0963">Cytoplasm</keyword>
<feature type="region of interest" description="Disordered" evidence="6">
    <location>
        <begin position="201"/>
        <end position="301"/>
    </location>
</feature>
<dbReference type="Proteomes" id="UP000566819">
    <property type="component" value="Unassembled WGS sequence"/>
</dbReference>
<feature type="compositionally biased region" description="Polar residues" evidence="6">
    <location>
        <begin position="268"/>
        <end position="284"/>
    </location>
</feature>
<keyword evidence="3" id="KW-0653">Protein transport</keyword>
<dbReference type="SMART" id="SM00222">
    <property type="entry name" value="Sec7"/>
    <property type="match status" value="1"/>
</dbReference>